<sequence>MPASHPRNPRPPYRAERGTLNFAVPRQALAQFAMISAQSTPAAAEKQTKIPVLLLKTRSSPGDSYEDLFSKSQSDGHGFAPEFVPVLLHQFHREGVNEVAALLRERRIGNQEHHEYGGLIFTSQRAVEAFVKLVEDGKDEDTANNTNPPTTSWPHLQHIPVYSVGPATTRALAAVPQEPPLTVFGSHTGNGATLAPYILAHYAEWYPNRTSLPPLLFLVGETRRDIIPKTLQDEALPAHERIRVNETVVYGTGVMESFPVDLKRVLGETSEDPIRWVVVFSPTGCDSLLRVMGVLDAETNKVHEGFVRDGKTFVATIGPTTRDHLRSFGFEPDVCAESPTPEGVLEGIQEFMTQRPS</sequence>
<proteinExistence type="predicted"/>
<dbReference type="Proteomes" id="UP000635477">
    <property type="component" value="Unassembled WGS sequence"/>
</dbReference>
<reference evidence="2" key="2">
    <citation type="submission" date="2020-05" db="EMBL/GenBank/DDBJ databases">
        <authorList>
            <person name="Kim H.-S."/>
            <person name="Proctor R.H."/>
            <person name="Brown D.W."/>
        </authorList>
    </citation>
    <scope>NUCLEOTIDE SEQUENCE</scope>
    <source>
        <strain evidence="2">NRRL 22465</strain>
    </source>
</reference>
<dbReference type="EMBL" id="JABEYC010000371">
    <property type="protein sequence ID" value="KAF4978410.1"/>
    <property type="molecule type" value="Genomic_DNA"/>
</dbReference>
<organism evidence="2 3">
    <name type="scientific">Fusarium zealandicum</name>
    <dbReference type="NCBI Taxonomy" id="1053134"/>
    <lineage>
        <taxon>Eukaryota</taxon>
        <taxon>Fungi</taxon>
        <taxon>Dikarya</taxon>
        <taxon>Ascomycota</taxon>
        <taxon>Pezizomycotina</taxon>
        <taxon>Sordariomycetes</taxon>
        <taxon>Hypocreomycetidae</taxon>
        <taxon>Hypocreales</taxon>
        <taxon>Nectriaceae</taxon>
        <taxon>Fusarium</taxon>
        <taxon>Fusarium staphyleae species complex</taxon>
    </lineage>
</organism>
<dbReference type="FunFam" id="3.40.50.10090:FF:000011">
    <property type="entry name" value="Uroporphyrinogen-III synthase (UroS), putative"/>
    <property type="match status" value="1"/>
</dbReference>
<keyword evidence="3" id="KW-1185">Reference proteome</keyword>
<comment type="caution">
    <text evidence="2">The sequence shown here is derived from an EMBL/GenBank/DDBJ whole genome shotgun (WGS) entry which is preliminary data.</text>
</comment>
<dbReference type="GO" id="GO:0005829">
    <property type="term" value="C:cytosol"/>
    <property type="evidence" value="ECO:0007669"/>
    <property type="project" value="TreeGrafter"/>
</dbReference>
<dbReference type="InterPro" id="IPR036108">
    <property type="entry name" value="4pyrrol_syn_uPrphyn_synt_sf"/>
</dbReference>
<dbReference type="InterPro" id="IPR039793">
    <property type="entry name" value="UROS/Hem4"/>
</dbReference>
<feature type="domain" description="Tetrapyrrole biosynthesis uroporphyrinogen III synthase" evidence="1">
    <location>
        <begin position="76"/>
        <end position="345"/>
    </location>
</feature>
<name>A0A8H4UKW0_9HYPO</name>
<evidence type="ECO:0000313" key="3">
    <source>
        <dbReference type="Proteomes" id="UP000635477"/>
    </source>
</evidence>
<dbReference type="InterPro" id="IPR003754">
    <property type="entry name" value="4pyrrol_synth_uPrphyn_synth"/>
</dbReference>
<dbReference type="AlphaFoldDB" id="A0A8H4UKW0"/>
<evidence type="ECO:0000313" key="2">
    <source>
        <dbReference type="EMBL" id="KAF4978410.1"/>
    </source>
</evidence>
<dbReference type="SUPFAM" id="SSF69618">
    <property type="entry name" value="HemD-like"/>
    <property type="match status" value="1"/>
</dbReference>
<dbReference type="PANTHER" id="PTHR12390">
    <property type="entry name" value="UROPORPHYRINOGEN III SYNTHASE"/>
    <property type="match status" value="1"/>
</dbReference>
<dbReference type="GO" id="GO:0006780">
    <property type="term" value="P:uroporphyrinogen III biosynthetic process"/>
    <property type="evidence" value="ECO:0007669"/>
    <property type="project" value="InterPro"/>
</dbReference>
<accession>A0A8H4UKW0</accession>
<dbReference type="Pfam" id="PF02602">
    <property type="entry name" value="HEM4"/>
    <property type="match status" value="1"/>
</dbReference>
<dbReference type="Gene3D" id="3.40.50.10090">
    <property type="match status" value="2"/>
</dbReference>
<dbReference type="OrthoDB" id="5595751at2759"/>
<dbReference type="PANTHER" id="PTHR12390:SF0">
    <property type="entry name" value="UROPORPHYRINOGEN-III SYNTHASE"/>
    <property type="match status" value="1"/>
</dbReference>
<evidence type="ECO:0000259" key="1">
    <source>
        <dbReference type="Pfam" id="PF02602"/>
    </source>
</evidence>
<dbReference type="CDD" id="cd06578">
    <property type="entry name" value="HemD"/>
    <property type="match status" value="1"/>
</dbReference>
<reference evidence="2" key="1">
    <citation type="journal article" date="2020" name="BMC Genomics">
        <title>Correction to: Identification and distribution of gene clusters required for synthesis of sphingolipid metabolism inhibitors in diverse species of the filamentous fungus Fusarium.</title>
        <authorList>
            <person name="Kim H.S."/>
            <person name="Lohmar J.M."/>
            <person name="Busman M."/>
            <person name="Brown D.W."/>
            <person name="Naumann T.A."/>
            <person name="Divon H.H."/>
            <person name="Lysoe E."/>
            <person name="Uhlig S."/>
            <person name="Proctor R.H."/>
        </authorList>
    </citation>
    <scope>NUCLEOTIDE SEQUENCE</scope>
    <source>
        <strain evidence="2">NRRL 22465</strain>
    </source>
</reference>
<dbReference type="GO" id="GO:0004852">
    <property type="term" value="F:uroporphyrinogen-III synthase activity"/>
    <property type="evidence" value="ECO:0007669"/>
    <property type="project" value="InterPro"/>
</dbReference>
<gene>
    <name evidence="2" type="ORF">FZEAL_5201</name>
</gene>
<dbReference type="UniPathway" id="UPA00251">
    <property type="reaction ID" value="UER00320"/>
</dbReference>
<dbReference type="GO" id="GO:0006782">
    <property type="term" value="P:protoporphyrinogen IX biosynthetic process"/>
    <property type="evidence" value="ECO:0007669"/>
    <property type="project" value="UniProtKB-UniPathway"/>
</dbReference>
<protein>
    <recommendedName>
        <fullName evidence="1">Tetrapyrrole biosynthesis uroporphyrinogen III synthase domain-containing protein</fullName>
    </recommendedName>
</protein>